<dbReference type="PATRIC" id="fig|821.40.peg.752"/>
<dbReference type="Pfam" id="PF25852">
    <property type="entry name" value="DUF6242_C"/>
    <property type="match status" value="1"/>
</dbReference>
<protein>
    <recommendedName>
        <fullName evidence="6">Exo-alpha-sialidase</fullName>
    </recommendedName>
</protein>
<evidence type="ECO:0000256" key="1">
    <source>
        <dbReference type="SAM" id="SignalP"/>
    </source>
</evidence>
<dbReference type="Proteomes" id="UP000061587">
    <property type="component" value="Chromosome"/>
</dbReference>
<dbReference type="InterPro" id="IPR046209">
    <property type="entry name" value="DUF6242_N"/>
</dbReference>
<proteinExistence type="predicted"/>
<feature type="domain" description="DUF6242" evidence="2">
    <location>
        <begin position="54"/>
        <end position="152"/>
    </location>
</feature>
<reference evidence="5" key="1">
    <citation type="submission" date="2015-10" db="EMBL/GenBank/DDBJ databases">
        <title>Extensive mobilome-driven genome diversification in gut-associated Bacteroides vulgatus mpk.</title>
        <authorList>
            <person name="Beier S."/>
            <person name="Lange A."/>
            <person name="Huson D.H."/>
            <person name="Frick J.-S."/>
            <person name="Autenrieth I.B."/>
        </authorList>
    </citation>
    <scope>NUCLEOTIDE SEQUENCE [LARGE SCALE GENOMIC DNA]</scope>
    <source>
        <strain evidence="5">mpk</strain>
    </source>
</reference>
<reference evidence="4 5" key="2">
    <citation type="journal article" date="2016" name="Genome Biol. Evol.">
        <title>Extensive mobilome-driven genome diversification in mouse gut-associated Bacteroides vulgatus mpk.</title>
        <authorList>
            <person name="Lange A."/>
            <person name="Beier S."/>
            <person name="Steimle A."/>
            <person name="Autenrieth I.B."/>
            <person name="Huson D.H."/>
            <person name="Frick J.S."/>
        </authorList>
    </citation>
    <scope>NUCLEOTIDE SEQUENCE [LARGE SCALE GENOMIC DNA]</scope>
    <source>
        <strain evidence="5">mpk</strain>
    </source>
</reference>
<name>A0A0P0M116_PHOVU</name>
<evidence type="ECO:0008006" key="6">
    <source>
        <dbReference type="Google" id="ProtNLM"/>
    </source>
</evidence>
<dbReference type="AlphaFoldDB" id="A0A0P0M116"/>
<evidence type="ECO:0000259" key="3">
    <source>
        <dbReference type="Pfam" id="PF25852"/>
    </source>
</evidence>
<organism evidence="4 5">
    <name type="scientific">Phocaeicola vulgatus</name>
    <name type="common">Bacteroides vulgatus</name>
    <dbReference type="NCBI Taxonomy" id="821"/>
    <lineage>
        <taxon>Bacteria</taxon>
        <taxon>Pseudomonadati</taxon>
        <taxon>Bacteroidota</taxon>
        <taxon>Bacteroidia</taxon>
        <taxon>Bacteroidales</taxon>
        <taxon>Bacteroidaceae</taxon>
        <taxon>Phocaeicola</taxon>
    </lineage>
</organism>
<keyword evidence="1" id="KW-0732">Signal</keyword>
<sequence>MQMKIKFLTVITSLLAAAFMITSCLDDNEVETEYSSESSITSFAIKDKIETQYTEKVNGKDTTLTFTVDGTKYPFAIDQGTRHIYNVDSLPVGTDISKVVVSIKSDGIGIFIVAEDKDSLWNDTDSLNFEKPVQFKVMAMSGVYGPIYKAEINVHKQVPDSLQWSHRGSSFDNTIQAQKAVTLGDYIYVFAQQDNGTAVTSTHINDGKTWTPLQALPENMQNADYSSVMAWGNQLYILADNDLYCSSDGKSWSKMGTNTKFEKLIAGVHSEHNCKLYAIDTNNHFMESTDALVWDTNGEVPANFPKNQLSYTAYPLVTNKFIDRMVLMGENPIATDTTSTVWTRLTTEDSWADYPTAAYDSFYCPKLANIAMIHYNDQLYAFGGPGKSFGKDIPAFSRFYGSTDQGITWKPVSRYVFFPTEFTDLYNQADGNYSYVVDKNNFLWIIWSRSGEVWRGRINKLGFDSKE</sequence>
<accession>A0A0P0M116</accession>
<dbReference type="InterPro" id="IPR015915">
    <property type="entry name" value="Kelch-typ_b-propeller"/>
</dbReference>
<dbReference type="Pfam" id="PF19755">
    <property type="entry name" value="DUF6242"/>
    <property type="match status" value="1"/>
</dbReference>
<feature type="domain" description="DUF6242" evidence="3">
    <location>
        <begin position="159"/>
        <end position="465"/>
    </location>
</feature>
<dbReference type="EMBL" id="CP013020">
    <property type="protein sequence ID" value="ALK83265.1"/>
    <property type="molecule type" value="Genomic_DNA"/>
</dbReference>
<dbReference type="PROSITE" id="PS51257">
    <property type="entry name" value="PROKAR_LIPOPROTEIN"/>
    <property type="match status" value="1"/>
</dbReference>
<feature type="chain" id="PRO_5006050439" description="Exo-alpha-sialidase" evidence="1">
    <location>
        <begin position="27"/>
        <end position="467"/>
    </location>
</feature>
<evidence type="ECO:0000259" key="2">
    <source>
        <dbReference type="Pfam" id="PF19755"/>
    </source>
</evidence>
<feature type="signal peptide" evidence="1">
    <location>
        <begin position="1"/>
        <end position="26"/>
    </location>
</feature>
<gene>
    <name evidence="4" type="ORF">BvMPK_0646</name>
</gene>
<evidence type="ECO:0000313" key="4">
    <source>
        <dbReference type="EMBL" id="ALK83265.1"/>
    </source>
</evidence>
<dbReference type="Gene3D" id="2.120.10.80">
    <property type="entry name" value="Kelch-type beta propeller"/>
    <property type="match status" value="1"/>
</dbReference>
<dbReference type="InterPro" id="IPR058667">
    <property type="entry name" value="DUF6242_C"/>
</dbReference>
<evidence type="ECO:0000313" key="5">
    <source>
        <dbReference type="Proteomes" id="UP000061587"/>
    </source>
</evidence>
<dbReference type="SUPFAM" id="SSF110296">
    <property type="entry name" value="Oligoxyloglucan reducing end-specific cellobiohydrolase"/>
    <property type="match status" value="1"/>
</dbReference>